<dbReference type="Proteomes" id="UP000230233">
    <property type="component" value="Chromosome V"/>
</dbReference>
<evidence type="ECO:0000256" key="1">
    <source>
        <dbReference type="SAM" id="SignalP"/>
    </source>
</evidence>
<organism evidence="2 3">
    <name type="scientific">Caenorhabditis nigoni</name>
    <dbReference type="NCBI Taxonomy" id="1611254"/>
    <lineage>
        <taxon>Eukaryota</taxon>
        <taxon>Metazoa</taxon>
        <taxon>Ecdysozoa</taxon>
        <taxon>Nematoda</taxon>
        <taxon>Chromadorea</taxon>
        <taxon>Rhabditida</taxon>
        <taxon>Rhabditina</taxon>
        <taxon>Rhabditomorpha</taxon>
        <taxon>Rhabditoidea</taxon>
        <taxon>Rhabditidae</taxon>
        <taxon>Peloderinae</taxon>
        <taxon>Caenorhabditis</taxon>
    </lineage>
</organism>
<comment type="caution">
    <text evidence="2">The sequence shown here is derived from an EMBL/GenBank/DDBJ whole genome shotgun (WGS) entry which is preliminary data.</text>
</comment>
<keyword evidence="3" id="KW-1185">Reference proteome</keyword>
<feature type="signal peptide" evidence="1">
    <location>
        <begin position="1"/>
        <end position="18"/>
    </location>
</feature>
<evidence type="ECO:0000313" key="3">
    <source>
        <dbReference type="Proteomes" id="UP000230233"/>
    </source>
</evidence>
<dbReference type="EMBL" id="PDUG01000005">
    <property type="protein sequence ID" value="PIC26993.1"/>
    <property type="molecule type" value="Genomic_DNA"/>
</dbReference>
<name>A0A2G5TIC4_9PELO</name>
<feature type="chain" id="PRO_5013808172" description="Secreted protein" evidence="1">
    <location>
        <begin position="19"/>
        <end position="80"/>
    </location>
</feature>
<dbReference type="AlphaFoldDB" id="A0A2G5TIC4"/>
<reference evidence="3" key="1">
    <citation type="submission" date="2017-10" db="EMBL/GenBank/DDBJ databases">
        <title>Rapid genome shrinkage in a self-fertile nematode reveals novel sperm competition proteins.</title>
        <authorList>
            <person name="Yin D."/>
            <person name="Schwarz E.M."/>
            <person name="Thomas C.G."/>
            <person name="Felde R.L."/>
            <person name="Korf I.F."/>
            <person name="Cutter A.D."/>
            <person name="Schartner C.M."/>
            <person name="Ralston E.J."/>
            <person name="Meyer B.J."/>
            <person name="Haag E.S."/>
        </authorList>
    </citation>
    <scope>NUCLEOTIDE SEQUENCE [LARGE SCALE GENOMIC DNA]</scope>
    <source>
        <strain evidence="3">JU1422</strain>
    </source>
</reference>
<proteinExistence type="predicted"/>
<evidence type="ECO:0000313" key="2">
    <source>
        <dbReference type="EMBL" id="PIC26993.1"/>
    </source>
</evidence>
<keyword evidence="1" id="KW-0732">Signal</keyword>
<protein>
    <recommendedName>
        <fullName evidence="4">Secreted protein</fullName>
    </recommendedName>
</protein>
<gene>
    <name evidence="2" type="primary">Cnig_chr_V.g19390</name>
    <name evidence="2" type="ORF">B9Z55_019390</name>
</gene>
<sequence length="80" mass="9514">MWASEDVLFIFFFFFSHSTPKSSLPKPIHIATRFDYMTTFPSSFSSSEASGIYNQFIQWKNYIKVHREKRSDYGRWENGS</sequence>
<evidence type="ECO:0008006" key="4">
    <source>
        <dbReference type="Google" id="ProtNLM"/>
    </source>
</evidence>
<accession>A0A2G5TIC4</accession>